<name>A0A0L8GRZ3_OCTBM</name>
<dbReference type="AlphaFoldDB" id="A0A0L8GRZ3"/>
<reference evidence="1" key="1">
    <citation type="submission" date="2015-07" db="EMBL/GenBank/DDBJ databases">
        <title>MeaNS - Measles Nucleotide Surveillance Program.</title>
        <authorList>
            <person name="Tran T."/>
            <person name="Druce J."/>
        </authorList>
    </citation>
    <scope>NUCLEOTIDE SEQUENCE</scope>
    <source>
        <strain evidence="1">UCB-OBI-ISO-001</strain>
        <tissue evidence="1">Gonad</tissue>
    </source>
</reference>
<proteinExistence type="predicted"/>
<accession>A0A0L8GRZ3</accession>
<protein>
    <submittedName>
        <fullName evidence="1">Uncharacterized protein</fullName>
    </submittedName>
</protein>
<organism evidence="1">
    <name type="scientific">Octopus bimaculoides</name>
    <name type="common">California two-spotted octopus</name>
    <dbReference type="NCBI Taxonomy" id="37653"/>
    <lineage>
        <taxon>Eukaryota</taxon>
        <taxon>Metazoa</taxon>
        <taxon>Spiralia</taxon>
        <taxon>Lophotrochozoa</taxon>
        <taxon>Mollusca</taxon>
        <taxon>Cephalopoda</taxon>
        <taxon>Coleoidea</taxon>
        <taxon>Octopodiformes</taxon>
        <taxon>Octopoda</taxon>
        <taxon>Incirrata</taxon>
        <taxon>Octopodidae</taxon>
        <taxon>Octopus</taxon>
    </lineage>
</organism>
<evidence type="ECO:0000313" key="1">
    <source>
        <dbReference type="EMBL" id="KOF79836.1"/>
    </source>
</evidence>
<gene>
    <name evidence="1" type="ORF">OCBIM_22028845mg</name>
</gene>
<sequence length="91" mass="10596">MNQRTSNVSIVMWLSAFSNHIRLFSADTNYEAVTIHTQGFRIRRLCVYVCMKAYASHLRKQRASAYGKHQTRREAMHLVRNSCVVNNITHV</sequence>
<dbReference type="EMBL" id="KQ420593">
    <property type="protein sequence ID" value="KOF79836.1"/>
    <property type="molecule type" value="Genomic_DNA"/>
</dbReference>